<dbReference type="EMBL" id="KY684083">
    <property type="protein sequence ID" value="ARF08733.1"/>
    <property type="molecule type" value="Genomic_DNA"/>
</dbReference>
<proteinExistence type="predicted"/>
<protein>
    <submittedName>
        <fullName evidence="1">Uncharacterized protein</fullName>
    </submittedName>
</protein>
<accession>A0A1V0SAL2</accession>
<sequence>MKILFVENISLDKDNPMSTLYPLRCNKIKENINFDTYDISKDYNKKENYTTVLFGARSIYLYKCYKGKEKIKLKSRIEKLLDIPKKYFLIQDMHPKTYGNIAELCNFLNINKINVIFTFFNNSEAKTIRNLTPNCQHYHLPLHIDSTIFNFQNLEKKYDILLYGSIHPRHYPFRNKLFNLLLANKTKYNICYIEKPENFDPNKCEKGLAKLINESKLTIATKSRYDYFVAKYLEIIFCKSLVAGNMATDGISLFEDNYLKLDEKMTDQEIIEQIDQCLKNYENYTRKIENMYDKSFLNYNMDNYVGKLLEILTLKY</sequence>
<gene>
    <name evidence="1" type="ORF">Catovirus_1_783</name>
</gene>
<reference evidence="1" key="1">
    <citation type="journal article" date="2017" name="Science">
        <title>Giant viruses with an expanded complement of translation system components.</title>
        <authorList>
            <person name="Schulz F."/>
            <person name="Yutin N."/>
            <person name="Ivanova N.N."/>
            <person name="Ortega D.R."/>
            <person name="Lee T.K."/>
            <person name="Vierheilig J."/>
            <person name="Daims H."/>
            <person name="Horn M."/>
            <person name="Wagner M."/>
            <person name="Jensen G.J."/>
            <person name="Kyrpides N.C."/>
            <person name="Koonin E.V."/>
            <person name="Woyke T."/>
        </authorList>
    </citation>
    <scope>NUCLEOTIDE SEQUENCE</scope>
    <source>
        <strain evidence="1">CTV1</strain>
    </source>
</reference>
<organism evidence="1">
    <name type="scientific">Catovirus CTV1</name>
    <dbReference type="NCBI Taxonomy" id="1977631"/>
    <lineage>
        <taxon>Viruses</taxon>
        <taxon>Varidnaviria</taxon>
        <taxon>Bamfordvirae</taxon>
        <taxon>Nucleocytoviricota</taxon>
        <taxon>Megaviricetes</taxon>
        <taxon>Imitervirales</taxon>
        <taxon>Mimiviridae</taxon>
        <taxon>Klosneuvirinae</taxon>
        <taxon>Catovirus</taxon>
    </lineage>
</organism>
<name>A0A1V0SAL2_9VIRU</name>
<evidence type="ECO:0000313" key="1">
    <source>
        <dbReference type="EMBL" id="ARF08733.1"/>
    </source>
</evidence>